<comment type="caution">
    <text evidence="6">The sequence shown here is derived from an EMBL/GenBank/DDBJ whole genome shotgun (WGS) entry which is preliminary data.</text>
</comment>
<feature type="transmembrane region" description="Helical" evidence="4">
    <location>
        <begin position="34"/>
        <end position="52"/>
    </location>
</feature>
<dbReference type="GO" id="GO:0005509">
    <property type="term" value="F:calcium ion binding"/>
    <property type="evidence" value="ECO:0007669"/>
    <property type="project" value="InterPro"/>
</dbReference>
<keyword evidence="3" id="KW-0106">Calcium</keyword>
<accession>S7W9I7</accession>
<dbReference type="PANTHER" id="PTHR31618:SF1">
    <property type="entry name" value="EF-HAND DOMAIN-CONTAINING PROTEIN"/>
    <property type="match status" value="1"/>
</dbReference>
<dbReference type="VEuPathDB" id="MicrosporidiaDB:SLOPH_1344"/>
<keyword evidence="7" id="KW-1185">Reference proteome</keyword>
<dbReference type="GO" id="GO:0005886">
    <property type="term" value="C:plasma membrane"/>
    <property type="evidence" value="ECO:0007669"/>
    <property type="project" value="TreeGrafter"/>
</dbReference>
<dbReference type="OrthoDB" id="544685at2759"/>
<dbReference type="AlphaFoldDB" id="S7W9I7"/>
<dbReference type="Proteomes" id="UP000014978">
    <property type="component" value="Unassembled WGS sequence"/>
</dbReference>
<dbReference type="SUPFAM" id="SSF47473">
    <property type="entry name" value="EF-hand"/>
    <property type="match status" value="1"/>
</dbReference>
<comment type="similarity">
    <text evidence="2">Belongs to the MscS (TC 1.A.23) family.</text>
</comment>
<evidence type="ECO:0000256" key="2">
    <source>
        <dbReference type="ARBA" id="ARBA00008017"/>
    </source>
</evidence>
<comment type="subcellular location">
    <subcellularLocation>
        <location evidence="1">Membrane</location>
        <topology evidence="1">Multi-pass membrane protein</topology>
    </subcellularLocation>
</comment>
<keyword evidence="4" id="KW-0472">Membrane</keyword>
<keyword evidence="4" id="KW-1133">Transmembrane helix</keyword>
<evidence type="ECO:0000259" key="5">
    <source>
        <dbReference type="PROSITE" id="PS50222"/>
    </source>
</evidence>
<dbReference type="InParanoid" id="S7W9I7"/>
<feature type="transmembrane region" description="Helical" evidence="4">
    <location>
        <begin position="64"/>
        <end position="91"/>
    </location>
</feature>
<dbReference type="InterPro" id="IPR016688">
    <property type="entry name" value="MscS-like_plants/fungi"/>
</dbReference>
<reference evidence="7" key="1">
    <citation type="journal article" date="2013" name="PLoS Genet.">
        <title>The genome of Spraguea lophii and the basis of host-microsporidian interactions.</title>
        <authorList>
            <person name="Campbell S.E."/>
            <person name="Williams T.A."/>
            <person name="Yousuf A."/>
            <person name="Soanes D.M."/>
            <person name="Paszkiewicz K.H."/>
            <person name="Williams B.A.P."/>
        </authorList>
    </citation>
    <scope>NUCLEOTIDE SEQUENCE [LARGE SCALE GENOMIC DNA]</scope>
    <source>
        <strain evidence="7">42_110</strain>
    </source>
</reference>
<dbReference type="EMBL" id="ATCN01000808">
    <property type="protein sequence ID" value="EPR78407.1"/>
    <property type="molecule type" value="Genomic_DNA"/>
</dbReference>
<evidence type="ECO:0000256" key="1">
    <source>
        <dbReference type="ARBA" id="ARBA00004141"/>
    </source>
</evidence>
<evidence type="ECO:0000313" key="7">
    <source>
        <dbReference type="Proteomes" id="UP000014978"/>
    </source>
</evidence>
<dbReference type="InterPro" id="IPR002048">
    <property type="entry name" value="EF_hand_dom"/>
</dbReference>
<dbReference type="PANTHER" id="PTHR31618">
    <property type="entry name" value="MECHANOSENSITIVE ION CHANNEL PROTEIN 5"/>
    <property type="match status" value="1"/>
</dbReference>
<dbReference type="GO" id="GO:0008381">
    <property type="term" value="F:mechanosensitive monoatomic ion channel activity"/>
    <property type="evidence" value="ECO:0007669"/>
    <property type="project" value="TreeGrafter"/>
</dbReference>
<dbReference type="InterPro" id="IPR006685">
    <property type="entry name" value="MscS_channel_2nd"/>
</dbReference>
<sequence length="517" mass="59840">MNEMNNSALSILSENLHESRNDIVTEESQSIFKLFLNVFSAIICSVTFGIMTSLYNKDKLGEKYFIPIATVLIFVICYVIIDLFIFLYSYILSDASTRFTYFYITNAHFLLKVTIFSLVGSILLKQIRKQSKMDKAIENVAEEAKPEANEIMKMMESLKSLDASQYLMALFVFCIVMVIASLIVYFICFRIHRILYKERIIQDEKKYGCVKDLNKKTGVRFTANTSNDAAELFEILTEGNRSVLGLSDFIRNFGSEKGEEMFLHFDIDKNGSVTKEEFIQTYTSILNEGKRLRAAIINNSQEISKLKIIVYCAFFPLALFLGLLFLKMNEYFKTGLAMIGVVTVPLGFMLNGVASEIFHTFIYVYLVRPFDVGDTIELDGRLYDVHEVGFLYTTFLLDSKYHIHANNKLREKAFSNLRRSEHITAEYTKSIKYEGSLKKISALKEYIKIFLKENRKLYEKRFTISNYKITNRGQTMEITIKIILKCPYNEIDESKKRKDKFELFLHDAITKNGIEYS</sequence>
<gene>
    <name evidence="6" type="ORF">SLOPH_1344</name>
</gene>
<feature type="transmembrane region" description="Helical" evidence="4">
    <location>
        <begin position="308"/>
        <end position="326"/>
    </location>
</feature>
<dbReference type="OMA" id="ITETCEY"/>
<proteinExistence type="inferred from homology"/>
<keyword evidence="4" id="KW-0812">Transmembrane</keyword>
<feature type="transmembrane region" description="Helical" evidence="4">
    <location>
        <begin position="103"/>
        <end position="124"/>
    </location>
</feature>
<dbReference type="PROSITE" id="PS50222">
    <property type="entry name" value="EF_HAND_2"/>
    <property type="match status" value="1"/>
</dbReference>
<dbReference type="HOGENOM" id="CLU_036839_0_0_1"/>
<dbReference type="InterPro" id="IPR010920">
    <property type="entry name" value="LSM_dom_sf"/>
</dbReference>
<dbReference type="GO" id="GO:0006820">
    <property type="term" value="P:monoatomic anion transport"/>
    <property type="evidence" value="ECO:0007669"/>
    <property type="project" value="TreeGrafter"/>
</dbReference>
<dbReference type="InterPro" id="IPR018247">
    <property type="entry name" value="EF_Hand_1_Ca_BS"/>
</dbReference>
<dbReference type="SUPFAM" id="SSF50182">
    <property type="entry name" value="Sm-like ribonucleoproteins"/>
    <property type="match status" value="1"/>
</dbReference>
<dbReference type="Pfam" id="PF00924">
    <property type="entry name" value="MS_channel_2nd"/>
    <property type="match status" value="1"/>
</dbReference>
<dbReference type="Gene3D" id="1.10.238.10">
    <property type="entry name" value="EF-hand"/>
    <property type="match status" value="1"/>
</dbReference>
<feature type="transmembrane region" description="Helical" evidence="4">
    <location>
        <begin position="338"/>
        <end position="366"/>
    </location>
</feature>
<dbReference type="InterPro" id="IPR011992">
    <property type="entry name" value="EF-hand-dom_pair"/>
</dbReference>
<dbReference type="STRING" id="1358809.S7W9I7"/>
<name>S7W9I7_SPRLO</name>
<dbReference type="PROSITE" id="PS00018">
    <property type="entry name" value="EF_HAND_1"/>
    <property type="match status" value="1"/>
</dbReference>
<feature type="transmembrane region" description="Helical" evidence="4">
    <location>
        <begin position="166"/>
        <end position="187"/>
    </location>
</feature>
<evidence type="ECO:0000256" key="3">
    <source>
        <dbReference type="ARBA" id="ARBA00022837"/>
    </source>
</evidence>
<feature type="domain" description="EF-hand" evidence="5">
    <location>
        <begin position="253"/>
        <end position="288"/>
    </location>
</feature>
<protein>
    <submittedName>
        <fullName evidence="6">Mechanosensitive ion channel</fullName>
    </submittedName>
</protein>
<evidence type="ECO:0000256" key="4">
    <source>
        <dbReference type="SAM" id="Phobius"/>
    </source>
</evidence>
<evidence type="ECO:0000313" key="6">
    <source>
        <dbReference type="EMBL" id="EPR78407.1"/>
    </source>
</evidence>
<organism evidence="6 7">
    <name type="scientific">Spraguea lophii (strain 42_110)</name>
    <name type="common">Microsporidian parasite</name>
    <dbReference type="NCBI Taxonomy" id="1358809"/>
    <lineage>
        <taxon>Eukaryota</taxon>
        <taxon>Fungi</taxon>
        <taxon>Fungi incertae sedis</taxon>
        <taxon>Microsporidia</taxon>
        <taxon>Spragueidae</taxon>
        <taxon>Spraguea</taxon>
    </lineage>
</organism>